<feature type="transmembrane region" description="Helical" evidence="2">
    <location>
        <begin position="114"/>
        <end position="139"/>
    </location>
</feature>
<sequence length="216" mass="23234">MSCSSRWQWGGARFGEDQEHEQFRYRFLLAVLGIAVLITAVFTTADALGAVSLSAVHRWVVRVFLVANLLTFGLLWGHPQRFGVACWAHWGLSLVVNLSGLLNSPADELRVIWFFMHLSGSFILLGAWVGAASGVVLWATACCGRWRTACSSSSAPATWWAGWPGRVAAARRPGHVRRQGGRAQPGGAAALRAPRRLSPAPAAGRAAAPAGRRPGR</sequence>
<proteinExistence type="predicted"/>
<gene>
    <name evidence="3" type="ORF">G3A44_18235</name>
</gene>
<protein>
    <submittedName>
        <fullName evidence="3">Uncharacterized protein</fullName>
    </submittedName>
</protein>
<dbReference type="RefSeq" id="WP_163459186.1">
    <property type="nucleotide sequence ID" value="NZ_JAAGOH010000028.1"/>
</dbReference>
<feature type="transmembrane region" description="Helical" evidence="2">
    <location>
        <begin position="84"/>
        <end position="102"/>
    </location>
</feature>
<keyword evidence="2" id="KW-1133">Transmembrane helix</keyword>
<keyword evidence="2" id="KW-0472">Membrane</keyword>
<comment type="caution">
    <text evidence="3">The sequence shown here is derived from an EMBL/GenBank/DDBJ whole genome shotgun (WGS) entry which is preliminary data.</text>
</comment>
<dbReference type="AlphaFoldDB" id="A0A7C9PIV8"/>
<organism evidence="3 4">
    <name type="scientific">Ideonella livida</name>
    <dbReference type="NCBI Taxonomy" id="2707176"/>
    <lineage>
        <taxon>Bacteria</taxon>
        <taxon>Pseudomonadati</taxon>
        <taxon>Pseudomonadota</taxon>
        <taxon>Betaproteobacteria</taxon>
        <taxon>Burkholderiales</taxon>
        <taxon>Sphaerotilaceae</taxon>
        <taxon>Ideonella</taxon>
    </lineage>
</organism>
<feature type="region of interest" description="Disordered" evidence="1">
    <location>
        <begin position="171"/>
        <end position="216"/>
    </location>
</feature>
<keyword evidence="4" id="KW-1185">Reference proteome</keyword>
<evidence type="ECO:0000313" key="3">
    <source>
        <dbReference type="EMBL" id="NDY93135.1"/>
    </source>
</evidence>
<reference evidence="3 4" key="1">
    <citation type="submission" date="2020-02" db="EMBL/GenBank/DDBJ databases">
        <title>Ideonella bacterium strain TBM-1.</title>
        <authorList>
            <person name="Chen W.-M."/>
        </authorList>
    </citation>
    <scope>NUCLEOTIDE SEQUENCE [LARGE SCALE GENOMIC DNA]</scope>
    <source>
        <strain evidence="3 4">TBM-1</strain>
    </source>
</reference>
<dbReference type="EMBL" id="JAAGOH010000028">
    <property type="protein sequence ID" value="NDY93135.1"/>
    <property type="molecule type" value="Genomic_DNA"/>
</dbReference>
<dbReference type="Proteomes" id="UP000484255">
    <property type="component" value="Unassembled WGS sequence"/>
</dbReference>
<keyword evidence="2" id="KW-0812">Transmembrane</keyword>
<evidence type="ECO:0000256" key="2">
    <source>
        <dbReference type="SAM" id="Phobius"/>
    </source>
</evidence>
<evidence type="ECO:0000313" key="4">
    <source>
        <dbReference type="Proteomes" id="UP000484255"/>
    </source>
</evidence>
<name>A0A7C9PIV8_9BURK</name>
<feature type="transmembrane region" description="Helical" evidence="2">
    <location>
        <begin position="59"/>
        <end position="77"/>
    </location>
</feature>
<evidence type="ECO:0000256" key="1">
    <source>
        <dbReference type="SAM" id="MobiDB-lite"/>
    </source>
</evidence>
<accession>A0A7C9PIV8</accession>
<feature type="compositionally biased region" description="Low complexity" evidence="1">
    <location>
        <begin position="181"/>
        <end position="216"/>
    </location>
</feature>
<feature type="transmembrane region" description="Helical" evidence="2">
    <location>
        <begin position="27"/>
        <end position="53"/>
    </location>
</feature>